<dbReference type="GO" id="GO:0005524">
    <property type="term" value="F:ATP binding"/>
    <property type="evidence" value="ECO:0007669"/>
    <property type="project" value="UniProtKB-KW"/>
</dbReference>
<dbReference type="AlphaFoldDB" id="A0A1H6D665"/>
<evidence type="ECO:0000256" key="3">
    <source>
        <dbReference type="ARBA" id="ARBA00012737"/>
    </source>
</evidence>
<dbReference type="EMBL" id="FNUY01000016">
    <property type="protein sequence ID" value="SEG80273.1"/>
    <property type="molecule type" value="Genomic_DNA"/>
</dbReference>
<dbReference type="GO" id="GO:0006529">
    <property type="term" value="P:asparagine biosynthetic process"/>
    <property type="evidence" value="ECO:0007669"/>
    <property type="project" value="UniProtKB-KW"/>
</dbReference>
<proteinExistence type="inferred from homology"/>
<evidence type="ECO:0000256" key="7">
    <source>
        <dbReference type="ARBA" id="ARBA00048741"/>
    </source>
</evidence>
<evidence type="ECO:0000259" key="11">
    <source>
        <dbReference type="PROSITE" id="PS51278"/>
    </source>
</evidence>
<dbReference type="InterPro" id="IPR001962">
    <property type="entry name" value="Asn_synthase"/>
</dbReference>
<dbReference type="InterPro" id="IPR006426">
    <property type="entry name" value="Asn_synth_AEB"/>
</dbReference>
<feature type="binding site" evidence="9">
    <location>
        <position position="292"/>
    </location>
    <ligand>
        <name>ATP</name>
        <dbReference type="ChEBI" id="CHEBI:30616"/>
    </ligand>
</feature>
<dbReference type="CDD" id="cd01991">
    <property type="entry name" value="Asn_synthase_B_C"/>
    <property type="match status" value="1"/>
</dbReference>
<dbReference type="PIRSF" id="PIRSF001589">
    <property type="entry name" value="Asn_synthetase_glu-h"/>
    <property type="match status" value="1"/>
</dbReference>
<comment type="catalytic activity">
    <reaction evidence="7">
        <text>L-aspartate + L-glutamine + ATP + H2O = L-asparagine + L-glutamate + AMP + diphosphate + H(+)</text>
        <dbReference type="Rhea" id="RHEA:12228"/>
        <dbReference type="ChEBI" id="CHEBI:15377"/>
        <dbReference type="ChEBI" id="CHEBI:15378"/>
        <dbReference type="ChEBI" id="CHEBI:29985"/>
        <dbReference type="ChEBI" id="CHEBI:29991"/>
        <dbReference type="ChEBI" id="CHEBI:30616"/>
        <dbReference type="ChEBI" id="CHEBI:33019"/>
        <dbReference type="ChEBI" id="CHEBI:58048"/>
        <dbReference type="ChEBI" id="CHEBI:58359"/>
        <dbReference type="ChEBI" id="CHEBI:456215"/>
        <dbReference type="EC" id="6.3.5.4"/>
    </reaction>
</comment>
<dbReference type="InterPro" id="IPR029055">
    <property type="entry name" value="Ntn_hydrolases_N"/>
</dbReference>
<dbReference type="SUPFAM" id="SSF56235">
    <property type="entry name" value="N-terminal nucleophile aminohydrolases (Ntn hydrolases)"/>
    <property type="match status" value="1"/>
</dbReference>
<comment type="pathway">
    <text evidence="1">Amino-acid biosynthesis; L-asparagine biosynthesis; L-asparagine from L-aspartate (L-Gln route): step 1/1.</text>
</comment>
<feature type="site" description="Important for beta-aspartyl-AMP intermediate formation" evidence="10">
    <location>
        <position position="367"/>
    </location>
</feature>
<dbReference type="Gene3D" id="3.60.20.10">
    <property type="entry name" value="Glutamine Phosphoribosylpyrophosphate, subunit 1, domain 1"/>
    <property type="match status" value="1"/>
</dbReference>
<protein>
    <recommendedName>
        <fullName evidence="3">asparagine synthase (glutamine-hydrolyzing)</fullName>
        <ecNumber evidence="3">6.3.5.4</ecNumber>
    </recommendedName>
</protein>
<dbReference type="OrthoDB" id="9763290at2"/>
<dbReference type="RefSeq" id="WP_103875363.1">
    <property type="nucleotide sequence ID" value="NZ_FNUY01000016.1"/>
</dbReference>
<feature type="active site" description="For GATase activity" evidence="8">
    <location>
        <position position="2"/>
    </location>
</feature>
<evidence type="ECO:0000256" key="4">
    <source>
        <dbReference type="ARBA" id="ARBA00022741"/>
    </source>
</evidence>
<feature type="binding site" evidence="9">
    <location>
        <begin position="365"/>
        <end position="366"/>
    </location>
    <ligand>
        <name>ATP</name>
        <dbReference type="ChEBI" id="CHEBI:30616"/>
    </ligand>
</feature>
<evidence type="ECO:0000256" key="9">
    <source>
        <dbReference type="PIRSR" id="PIRSR001589-2"/>
    </source>
</evidence>
<dbReference type="NCBIfam" id="TIGR01536">
    <property type="entry name" value="asn_synth_AEB"/>
    <property type="match status" value="1"/>
</dbReference>
<keyword evidence="13" id="KW-1185">Reference proteome</keyword>
<dbReference type="Pfam" id="PF13537">
    <property type="entry name" value="GATase_7"/>
    <property type="match status" value="1"/>
</dbReference>
<comment type="similarity">
    <text evidence="2">Belongs to the asparagine synthetase family.</text>
</comment>
<dbReference type="Gene3D" id="3.40.50.620">
    <property type="entry name" value="HUPs"/>
    <property type="match status" value="1"/>
</dbReference>
<evidence type="ECO:0000256" key="6">
    <source>
        <dbReference type="ARBA" id="ARBA00022962"/>
    </source>
</evidence>
<dbReference type="PROSITE" id="PS51278">
    <property type="entry name" value="GATASE_TYPE_2"/>
    <property type="match status" value="1"/>
</dbReference>
<evidence type="ECO:0000256" key="10">
    <source>
        <dbReference type="PIRSR" id="PIRSR001589-3"/>
    </source>
</evidence>
<evidence type="ECO:0000256" key="8">
    <source>
        <dbReference type="PIRSR" id="PIRSR001589-1"/>
    </source>
</evidence>
<dbReference type="Proteomes" id="UP000236743">
    <property type="component" value="Unassembled WGS sequence"/>
</dbReference>
<keyword evidence="5 9" id="KW-0067">ATP-binding</keyword>
<evidence type="ECO:0000313" key="13">
    <source>
        <dbReference type="Proteomes" id="UP000236743"/>
    </source>
</evidence>
<dbReference type="InterPro" id="IPR033738">
    <property type="entry name" value="AsnB_N"/>
</dbReference>
<dbReference type="CDD" id="cd00712">
    <property type="entry name" value="AsnB"/>
    <property type="match status" value="1"/>
</dbReference>
<evidence type="ECO:0000313" key="12">
    <source>
        <dbReference type="EMBL" id="SEG80273.1"/>
    </source>
</evidence>
<evidence type="ECO:0000256" key="1">
    <source>
        <dbReference type="ARBA" id="ARBA00005187"/>
    </source>
</evidence>
<dbReference type="GO" id="GO:0004066">
    <property type="term" value="F:asparagine synthase (glutamine-hydrolyzing) activity"/>
    <property type="evidence" value="ECO:0007669"/>
    <property type="project" value="UniProtKB-EC"/>
</dbReference>
<dbReference type="EC" id="6.3.5.4" evidence="3"/>
<reference evidence="12 13" key="1">
    <citation type="submission" date="2016-10" db="EMBL/GenBank/DDBJ databases">
        <authorList>
            <person name="de Groot N.N."/>
        </authorList>
    </citation>
    <scope>NUCLEOTIDE SEQUENCE [LARGE SCALE GENOMIC DNA]</scope>
    <source>
        <strain evidence="12 13">DSM 26656</strain>
    </source>
</reference>
<dbReference type="PANTHER" id="PTHR43284">
    <property type="entry name" value="ASPARAGINE SYNTHETASE (GLUTAMINE-HYDROLYZING)"/>
    <property type="match status" value="1"/>
</dbReference>
<feature type="domain" description="Glutamine amidotransferase type-2" evidence="11">
    <location>
        <begin position="2"/>
        <end position="212"/>
    </location>
</feature>
<sequence length="611" mass="67936">MCGIAGFVGRGSETDLVAMMNCLVHRGPDGEGRFVDHDNAVYLGHRRLAVIDIALGQQPMWNEDGQVGIVFNGMIYNHGALRTELVARGHVFRSHHSDTEVLVHGWEEWGFDLLERLNGMFAFALLDRRTSRLILARDRFGEKPLFYGSGAGGTVFASELSAMRAHPDHADASMDVAAIRKYLAYGFFPAPLTPYKTISKLPQGHALEIDVQTHETRLHRYWRFAIEPDAPPPGSPESWAEELDGLLTNAVSLRLDSDRPLGIFLSGGIDSSAILSHAAQLRPPESIQSFAIGFNEQSFDESVYARQMAAHVGSCHQTEMCDLDAARDLLTRLPSIIDEPLGDSSILPTYLLCKFARRHVTVALSGDGGDELFAGYDPFKVLGKAAWYHRMVPKPVHGAVAALAARMPPSEANMSLDFKLNRGLRGLGLRPALWNPVWLGPASVSDIEGLLSEPVDIEDLYSEAVAAWDGSASKGLIDRTLEFYTNFYLPDDIMVKTDRAAMRNGLEVRAPFLDNHVVDFARRLPSHVKLRQGQTKWILRQSAARRLPANLLARRKKGFGIPLARWLREMPEAAMAKPTMLESGTLHRLWREHRDKQRDNRGALWCALTLV</sequence>
<gene>
    <name evidence="12" type="ORF">SAMN04488115_11624</name>
</gene>
<dbReference type="PANTHER" id="PTHR43284:SF1">
    <property type="entry name" value="ASPARAGINE SYNTHETASE"/>
    <property type="match status" value="1"/>
</dbReference>
<dbReference type="GO" id="GO:0005829">
    <property type="term" value="C:cytosol"/>
    <property type="evidence" value="ECO:0007669"/>
    <property type="project" value="TreeGrafter"/>
</dbReference>
<accession>A0A1H6D665</accession>
<dbReference type="Pfam" id="PF00733">
    <property type="entry name" value="Asn_synthase"/>
    <property type="match status" value="1"/>
</dbReference>
<evidence type="ECO:0000256" key="2">
    <source>
        <dbReference type="ARBA" id="ARBA00005752"/>
    </source>
</evidence>
<name>A0A1H6D665_9HYPH</name>
<dbReference type="SUPFAM" id="SSF52402">
    <property type="entry name" value="Adenine nucleotide alpha hydrolases-like"/>
    <property type="match status" value="1"/>
</dbReference>
<keyword evidence="6 8" id="KW-0315">Glutamine amidotransferase</keyword>
<feature type="binding site" evidence="9">
    <location>
        <position position="98"/>
    </location>
    <ligand>
        <name>L-glutamine</name>
        <dbReference type="ChEBI" id="CHEBI:58359"/>
    </ligand>
</feature>
<evidence type="ECO:0000256" key="5">
    <source>
        <dbReference type="ARBA" id="ARBA00022840"/>
    </source>
</evidence>
<keyword evidence="4 9" id="KW-0547">Nucleotide-binding</keyword>
<organism evidence="12 13">
    <name type="scientific">Bosea lathyri</name>
    <dbReference type="NCBI Taxonomy" id="1036778"/>
    <lineage>
        <taxon>Bacteria</taxon>
        <taxon>Pseudomonadati</taxon>
        <taxon>Pseudomonadota</taxon>
        <taxon>Alphaproteobacteria</taxon>
        <taxon>Hyphomicrobiales</taxon>
        <taxon>Boseaceae</taxon>
        <taxon>Bosea</taxon>
    </lineage>
</organism>
<dbReference type="InterPro" id="IPR014729">
    <property type="entry name" value="Rossmann-like_a/b/a_fold"/>
</dbReference>
<dbReference type="InterPro" id="IPR051786">
    <property type="entry name" value="ASN_synthetase/amidase"/>
</dbReference>
<dbReference type="InterPro" id="IPR017932">
    <property type="entry name" value="GATase_2_dom"/>
</dbReference>
<keyword evidence="8" id="KW-0028">Amino-acid biosynthesis</keyword>
<keyword evidence="8" id="KW-0061">Asparagine biosynthesis</keyword>